<dbReference type="EMBL" id="REGR01000014">
    <property type="protein sequence ID" value="RXZ42699.1"/>
    <property type="molecule type" value="Genomic_DNA"/>
</dbReference>
<sequence>MATRPATSHIAPFGLRMQPELREMLEESAVENGRSLNAEIVSRLETSFEAAGDLRKASVGELLDELFKRFPAGRLNLTIDEARKDEP</sequence>
<dbReference type="InterPro" id="IPR010985">
    <property type="entry name" value="Ribbon_hlx_hlx"/>
</dbReference>
<dbReference type="InterPro" id="IPR005569">
    <property type="entry name" value="Arc_DNA-bd_dom"/>
</dbReference>
<organism evidence="2 3">
    <name type="scientific">Crenobacter cavernae</name>
    <dbReference type="NCBI Taxonomy" id="2290923"/>
    <lineage>
        <taxon>Bacteria</taxon>
        <taxon>Pseudomonadati</taxon>
        <taxon>Pseudomonadota</taxon>
        <taxon>Betaproteobacteria</taxon>
        <taxon>Neisseriales</taxon>
        <taxon>Neisseriaceae</taxon>
        <taxon>Crenobacter</taxon>
    </lineage>
</organism>
<evidence type="ECO:0000313" key="3">
    <source>
        <dbReference type="Proteomes" id="UP000290682"/>
    </source>
</evidence>
<proteinExistence type="predicted"/>
<dbReference type="Proteomes" id="UP000290682">
    <property type="component" value="Unassembled WGS sequence"/>
</dbReference>
<reference evidence="2 3" key="1">
    <citation type="submission" date="2018-10" db="EMBL/GenBank/DDBJ databases">
        <title>Draft genome of Fastidiocella sp. strain 375T, a bacterium isolated from a karstic cave dripping water.</title>
        <authorList>
            <person name="Coelho C."/>
            <person name="Verissimo A."/>
            <person name="Tiago I."/>
        </authorList>
    </citation>
    <scope>NUCLEOTIDE SEQUENCE [LARGE SCALE GENOMIC DNA]</scope>
    <source>
        <strain evidence="2 3">CAVE-375</strain>
    </source>
</reference>
<evidence type="ECO:0000259" key="1">
    <source>
        <dbReference type="Pfam" id="PF03869"/>
    </source>
</evidence>
<dbReference type="Pfam" id="PF03869">
    <property type="entry name" value="Arc"/>
    <property type="match status" value="1"/>
</dbReference>
<dbReference type="Gene3D" id="1.10.1220.10">
    <property type="entry name" value="Met repressor-like"/>
    <property type="match status" value="1"/>
</dbReference>
<keyword evidence="3" id="KW-1185">Reference proteome</keyword>
<feature type="domain" description="Arc-like DNA binding" evidence="1">
    <location>
        <begin position="13"/>
        <end position="54"/>
    </location>
</feature>
<dbReference type="InterPro" id="IPR013321">
    <property type="entry name" value="Arc_rbn_hlx_hlx"/>
</dbReference>
<accession>A0ABY0FEB9</accession>
<evidence type="ECO:0000313" key="2">
    <source>
        <dbReference type="EMBL" id="RXZ42699.1"/>
    </source>
</evidence>
<keyword evidence="2" id="KW-0238">DNA-binding</keyword>
<dbReference type="SUPFAM" id="SSF47598">
    <property type="entry name" value="Ribbon-helix-helix"/>
    <property type="match status" value="1"/>
</dbReference>
<dbReference type="GO" id="GO:0003677">
    <property type="term" value="F:DNA binding"/>
    <property type="evidence" value="ECO:0007669"/>
    <property type="project" value="UniProtKB-KW"/>
</dbReference>
<gene>
    <name evidence="2" type="ORF">EBB06_12460</name>
</gene>
<comment type="caution">
    <text evidence="2">The sequence shown here is derived from an EMBL/GenBank/DDBJ whole genome shotgun (WGS) entry which is preliminary data.</text>
</comment>
<protein>
    <submittedName>
        <fullName evidence="2">Arc family DNA-binding protein</fullName>
    </submittedName>
</protein>
<name>A0ABY0FEB9_9NEIS</name>